<reference evidence="8 9" key="1">
    <citation type="journal article" date="2018" name="New Phytol.">
        <title>Comparative genomics and transcriptomics depict ericoid mycorrhizal fungi as versatile saprotrophs and plant mutualists.</title>
        <authorList>
            <person name="Martino E."/>
            <person name="Morin E."/>
            <person name="Grelet G.A."/>
            <person name="Kuo A."/>
            <person name="Kohler A."/>
            <person name="Daghino S."/>
            <person name="Barry K.W."/>
            <person name="Cichocki N."/>
            <person name="Clum A."/>
            <person name="Dockter R.B."/>
            <person name="Hainaut M."/>
            <person name="Kuo R.C."/>
            <person name="LaButti K."/>
            <person name="Lindahl B.D."/>
            <person name="Lindquist E.A."/>
            <person name="Lipzen A."/>
            <person name="Khouja H.R."/>
            <person name="Magnuson J."/>
            <person name="Murat C."/>
            <person name="Ohm R.A."/>
            <person name="Singer S.W."/>
            <person name="Spatafora J.W."/>
            <person name="Wang M."/>
            <person name="Veneault-Fourrey C."/>
            <person name="Henrissat B."/>
            <person name="Grigoriev I.V."/>
            <person name="Martin F.M."/>
            <person name="Perotto S."/>
        </authorList>
    </citation>
    <scope>NUCLEOTIDE SEQUENCE [LARGE SCALE GENOMIC DNA]</scope>
    <source>
        <strain evidence="8 9">ATCC 22711</strain>
    </source>
</reference>
<accession>A0A2T3AS55</accession>
<dbReference type="PROSITE" id="PS51382">
    <property type="entry name" value="SPX"/>
    <property type="match status" value="1"/>
</dbReference>
<keyword evidence="9" id="KW-1185">Reference proteome</keyword>
<proteinExistence type="predicted"/>
<dbReference type="SUPFAM" id="SSF57850">
    <property type="entry name" value="RING/U-box"/>
    <property type="match status" value="1"/>
</dbReference>
<dbReference type="Gene3D" id="3.30.40.10">
    <property type="entry name" value="Zinc/RING finger domain, C3HC4 (zinc finger)"/>
    <property type="match status" value="1"/>
</dbReference>
<keyword evidence="3" id="KW-0862">Zinc</keyword>
<evidence type="ECO:0000259" key="6">
    <source>
        <dbReference type="PROSITE" id="PS50089"/>
    </source>
</evidence>
<evidence type="ECO:0000256" key="5">
    <source>
        <dbReference type="SAM" id="MobiDB-lite"/>
    </source>
</evidence>
<dbReference type="Pfam" id="PF03105">
    <property type="entry name" value="SPX"/>
    <property type="match status" value="1"/>
</dbReference>
<feature type="domain" description="RING-type" evidence="6">
    <location>
        <begin position="372"/>
        <end position="411"/>
    </location>
</feature>
<evidence type="ECO:0000256" key="1">
    <source>
        <dbReference type="ARBA" id="ARBA00022723"/>
    </source>
</evidence>
<dbReference type="OrthoDB" id="5588846at2759"/>
<gene>
    <name evidence="8" type="ORF">M430DRAFT_61553</name>
</gene>
<evidence type="ECO:0000259" key="7">
    <source>
        <dbReference type="PROSITE" id="PS51382"/>
    </source>
</evidence>
<dbReference type="InterPro" id="IPR001841">
    <property type="entry name" value="Znf_RING"/>
</dbReference>
<sequence>MKFARQFRAELIEQGFPQHWVESAVPYGQLKKVIKKVTLELKELGLDITAFAQLAPECGQESQNIGGSDRRGSGSGAVTFQYDFDGGKREFRPKLTLFFADDLAVDAALSPDTRSFLEKRLFKQGGPKDYAENTSQDLNQEGSELPQLPNQLDRPISSEQNIPSKDGPVLRKIEIPLTFDAEFFELLQEDVTNLDSLQAGEQRAMADEIVALSNEITLLTKPSKFSKTDMYRWRELFDIYLQAGIFFSTNELDHGSRESTTAARQLDWFQGEVNRRGLVTAFKLPASRQALDRFVKINITLLRNLRFQEINQKAIGKILKKFDKRTNLGATRAFPKLIQSDPIMSETMAKAVCSQVTQDIVGITPQLDDYLCPICFTISWRPIRMKCQHIFCIRCTIVMQRERRRFCPLCRGNVIMGADEDSVDADLARFLKKYFPKETRQKQIELETAAGIEQFGIYYKHPSESRCTVM</sequence>
<organism evidence="8 9">
    <name type="scientific">Amorphotheca resinae ATCC 22711</name>
    <dbReference type="NCBI Taxonomy" id="857342"/>
    <lineage>
        <taxon>Eukaryota</taxon>
        <taxon>Fungi</taxon>
        <taxon>Dikarya</taxon>
        <taxon>Ascomycota</taxon>
        <taxon>Pezizomycotina</taxon>
        <taxon>Leotiomycetes</taxon>
        <taxon>Helotiales</taxon>
        <taxon>Amorphothecaceae</taxon>
        <taxon>Amorphotheca</taxon>
    </lineage>
</organism>
<evidence type="ECO:0000313" key="9">
    <source>
        <dbReference type="Proteomes" id="UP000241818"/>
    </source>
</evidence>
<evidence type="ECO:0008006" key="10">
    <source>
        <dbReference type="Google" id="ProtNLM"/>
    </source>
</evidence>
<evidence type="ECO:0000256" key="2">
    <source>
        <dbReference type="ARBA" id="ARBA00022771"/>
    </source>
</evidence>
<dbReference type="PANTHER" id="PTHR23327:SF51">
    <property type="entry name" value="TRANSCRIPTIONAL REGULATOR OF YEAST FORM ADHERENCE 3"/>
    <property type="match status" value="1"/>
</dbReference>
<keyword evidence="1" id="KW-0479">Metal-binding</keyword>
<dbReference type="InterPro" id="IPR004331">
    <property type="entry name" value="SPX_dom"/>
</dbReference>
<keyword evidence="2 4" id="KW-0863">Zinc-finger</keyword>
<dbReference type="STRING" id="857342.A0A2T3AS55"/>
<feature type="domain" description="SPX" evidence="7">
    <location>
        <begin position="1"/>
        <end position="336"/>
    </location>
</feature>
<dbReference type="EMBL" id="KZ679017">
    <property type="protein sequence ID" value="PSS09205.1"/>
    <property type="molecule type" value="Genomic_DNA"/>
</dbReference>
<dbReference type="InterPro" id="IPR018957">
    <property type="entry name" value="Znf_C3HC4_RING-type"/>
</dbReference>
<dbReference type="PROSITE" id="PS50089">
    <property type="entry name" value="ZF_RING_2"/>
    <property type="match status" value="1"/>
</dbReference>
<dbReference type="Pfam" id="PF00097">
    <property type="entry name" value="zf-C3HC4"/>
    <property type="match status" value="1"/>
</dbReference>
<dbReference type="RefSeq" id="XP_024717503.1">
    <property type="nucleotide sequence ID" value="XM_024868933.1"/>
</dbReference>
<dbReference type="SMART" id="SM00184">
    <property type="entry name" value="RING"/>
    <property type="match status" value="1"/>
</dbReference>
<dbReference type="InterPro" id="IPR013083">
    <property type="entry name" value="Znf_RING/FYVE/PHD"/>
</dbReference>
<dbReference type="PANTHER" id="PTHR23327">
    <property type="entry name" value="RING FINGER PROTEIN 127"/>
    <property type="match status" value="1"/>
</dbReference>
<dbReference type="GO" id="GO:0008270">
    <property type="term" value="F:zinc ion binding"/>
    <property type="evidence" value="ECO:0007669"/>
    <property type="project" value="UniProtKB-KW"/>
</dbReference>
<feature type="region of interest" description="Disordered" evidence="5">
    <location>
        <begin position="140"/>
        <end position="165"/>
    </location>
</feature>
<dbReference type="Proteomes" id="UP000241818">
    <property type="component" value="Unassembled WGS sequence"/>
</dbReference>
<name>A0A2T3AS55_AMORE</name>
<evidence type="ECO:0000313" key="8">
    <source>
        <dbReference type="EMBL" id="PSS09205.1"/>
    </source>
</evidence>
<protein>
    <recommendedName>
        <fullName evidence="10">RING-14 protein</fullName>
    </recommendedName>
</protein>
<evidence type="ECO:0000256" key="4">
    <source>
        <dbReference type="PROSITE-ProRule" id="PRU00175"/>
    </source>
</evidence>
<dbReference type="InParanoid" id="A0A2T3AS55"/>
<dbReference type="AlphaFoldDB" id="A0A2T3AS55"/>
<evidence type="ECO:0000256" key="3">
    <source>
        <dbReference type="ARBA" id="ARBA00022833"/>
    </source>
</evidence>
<dbReference type="GeneID" id="36577014"/>